<evidence type="ECO:0000313" key="3">
    <source>
        <dbReference type="EMBL" id="KAK2152532.1"/>
    </source>
</evidence>
<feature type="compositionally biased region" description="Low complexity" evidence="1">
    <location>
        <begin position="85"/>
        <end position="99"/>
    </location>
</feature>
<sequence length="285" mass="31298">MDDVNGNTNIIRHRRIVRSLSTDNDSDDVSSDESREEAPSIDSAEEPLNDALKGEGLFVHSTRIEAGRSHVMLFTSEPDQDDLDSGGTDLGSGETLELTSETPSGDPVTISDWMTTPGEIGEDTSLLYDVTMNTTDDVGDYDNVTEGITEYATDYVTEGITEYATDYVTEDISDNVTEYEVIGSSASVIMSETSIIITVIIVIVMLSIIGVIIFVIYRRKQKRAKLTKRNGDCHPTTSEEQSKEMELLNTPRDEHQSPDGSTETTPLNVNIEPEVGEDALTENRT</sequence>
<reference evidence="3" key="1">
    <citation type="journal article" date="2023" name="Mol. Biol. Evol.">
        <title>Third-Generation Sequencing Reveals the Adaptive Role of the Epigenome in Three Deep-Sea Polychaetes.</title>
        <authorList>
            <person name="Perez M."/>
            <person name="Aroh O."/>
            <person name="Sun Y."/>
            <person name="Lan Y."/>
            <person name="Juniper S.K."/>
            <person name="Young C.R."/>
            <person name="Angers B."/>
            <person name="Qian P.Y."/>
        </authorList>
    </citation>
    <scope>NUCLEOTIDE SEQUENCE</scope>
    <source>
        <strain evidence="3">P08H-3</strain>
    </source>
</reference>
<feature type="region of interest" description="Disordered" evidence="1">
    <location>
        <begin position="1"/>
        <end position="49"/>
    </location>
</feature>
<keyword evidence="2" id="KW-1133">Transmembrane helix</keyword>
<keyword evidence="2" id="KW-0472">Membrane</keyword>
<feature type="transmembrane region" description="Helical" evidence="2">
    <location>
        <begin position="195"/>
        <end position="217"/>
    </location>
</feature>
<organism evidence="3 4">
    <name type="scientific">Paralvinella palmiformis</name>
    <dbReference type="NCBI Taxonomy" id="53620"/>
    <lineage>
        <taxon>Eukaryota</taxon>
        <taxon>Metazoa</taxon>
        <taxon>Spiralia</taxon>
        <taxon>Lophotrochozoa</taxon>
        <taxon>Annelida</taxon>
        <taxon>Polychaeta</taxon>
        <taxon>Sedentaria</taxon>
        <taxon>Canalipalpata</taxon>
        <taxon>Terebellida</taxon>
        <taxon>Terebelliformia</taxon>
        <taxon>Alvinellidae</taxon>
        <taxon>Paralvinella</taxon>
    </lineage>
</organism>
<name>A0AAD9JG62_9ANNE</name>
<evidence type="ECO:0000313" key="4">
    <source>
        <dbReference type="Proteomes" id="UP001208570"/>
    </source>
</evidence>
<protein>
    <submittedName>
        <fullName evidence="3">Uncharacterized protein</fullName>
    </submittedName>
</protein>
<evidence type="ECO:0000256" key="2">
    <source>
        <dbReference type="SAM" id="Phobius"/>
    </source>
</evidence>
<keyword evidence="2" id="KW-0812">Transmembrane</keyword>
<feature type="compositionally biased region" description="Acidic residues" evidence="1">
    <location>
        <begin position="274"/>
        <end position="285"/>
    </location>
</feature>
<dbReference type="Proteomes" id="UP001208570">
    <property type="component" value="Unassembled WGS sequence"/>
</dbReference>
<evidence type="ECO:0000256" key="1">
    <source>
        <dbReference type="SAM" id="MobiDB-lite"/>
    </source>
</evidence>
<comment type="caution">
    <text evidence="3">The sequence shown here is derived from an EMBL/GenBank/DDBJ whole genome shotgun (WGS) entry which is preliminary data.</text>
</comment>
<dbReference type="EMBL" id="JAODUP010000326">
    <property type="protein sequence ID" value="KAK2152532.1"/>
    <property type="molecule type" value="Genomic_DNA"/>
</dbReference>
<feature type="compositionally biased region" description="Basic and acidic residues" evidence="1">
    <location>
        <begin position="240"/>
        <end position="257"/>
    </location>
</feature>
<keyword evidence="4" id="KW-1185">Reference proteome</keyword>
<accession>A0AAD9JG62</accession>
<feature type="region of interest" description="Disordered" evidence="1">
    <location>
        <begin position="76"/>
        <end position="107"/>
    </location>
</feature>
<proteinExistence type="predicted"/>
<gene>
    <name evidence="3" type="ORF">LSH36_326g05033</name>
</gene>
<feature type="compositionally biased region" description="Polar residues" evidence="1">
    <location>
        <begin position="258"/>
        <end position="268"/>
    </location>
</feature>
<dbReference type="AlphaFoldDB" id="A0AAD9JG62"/>
<feature type="region of interest" description="Disordered" evidence="1">
    <location>
        <begin position="227"/>
        <end position="285"/>
    </location>
</feature>
<feature type="compositionally biased region" description="Polar residues" evidence="1">
    <location>
        <begin position="1"/>
        <end position="10"/>
    </location>
</feature>